<reference evidence="10" key="3">
    <citation type="submission" date="2025-04" db="UniProtKB">
        <authorList>
            <consortium name="RefSeq"/>
        </authorList>
    </citation>
    <scope>IDENTIFICATION</scope>
    <source>
        <strain evidence="10">Nigerian</strain>
        <tissue evidence="10">Liver and blood</tissue>
    </source>
</reference>
<dbReference type="AGR" id="Xenbase:XB-GENE-29098511"/>
<feature type="compositionally biased region" description="Basic and acidic residues" evidence="4">
    <location>
        <begin position="31"/>
        <end position="44"/>
    </location>
</feature>
<dbReference type="GeneTree" id="ENSGT01030000234575"/>
<dbReference type="InterPro" id="IPR016186">
    <property type="entry name" value="C-type_lectin-like/link_sf"/>
</dbReference>
<feature type="signal peptide" evidence="6">
    <location>
        <begin position="1"/>
        <end position="19"/>
    </location>
</feature>
<dbReference type="Reactome" id="R-XTR-446203">
    <property type="pathway name" value="Asparagine N-linked glycosylation"/>
</dbReference>
<keyword evidence="1" id="KW-0430">Lectin</keyword>
<keyword evidence="2" id="KW-1015">Disulfide bond</keyword>
<dbReference type="InterPro" id="IPR033989">
    <property type="entry name" value="CD209-like_CTLD"/>
</dbReference>
<keyword evidence="5" id="KW-1133">Transmembrane helix</keyword>
<feature type="compositionally biased region" description="Basic and acidic residues" evidence="4">
    <location>
        <begin position="63"/>
        <end position="75"/>
    </location>
</feature>
<dbReference type="OrthoDB" id="8950604at2759"/>
<dbReference type="PROSITE" id="PS51257">
    <property type="entry name" value="PROKAR_LIPOPROTEIN"/>
    <property type="match status" value="1"/>
</dbReference>
<dbReference type="GO" id="GO:0006955">
    <property type="term" value="P:immune response"/>
    <property type="evidence" value="ECO:0000318"/>
    <property type="project" value="GO_Central"/>
</dbReference>
<dbReference type="RefSeq" id="XP_031762306.1">
    <property type="nucleotide sequence ID" value="XM_031906446.1"/>
</dbReference>
<dbReference type="CTD" id="116412330"/>
<keyword evidence="6" id="KW-0732">Signal</keyword>
<evidence type="ECO:0000313" key="11">
    <source>
        <dbReference type="Xenbase" id="XB-GENE-29098511"/>
    </source>
</evidence>
<feature type="transmembrane region" description="Helical" evidence="5">
    <location>
        <begin position="115"/>
        <end position="134"/>
    </location>
</feature>
<keyword evidence="5" id="KW-0812">Transmembrane</keyword>
<dbReference type="Gene3D" id="3.10.100.10">
    <property type="entry name" value="Mannose-Binding Protein A, subunit A"/>
    <property type="match status" value="1"/>
</dbReference>
<reference evidence="8" key="1">
    <citation type="journal article" date="2010" name="Science">
        <title>The genome of the Western clawed frog Xenopus tropicalis.</title>
        <authorList>
            <person name="Hellsten U."/>
            <person name="Harland R.M."/>
            <person name="Gilchrist M.J."/>
            <person name="Hendrix D."/>
            <person name="Jurka J."/>
            <person name="Kapitonov V."/>
            <person name="Ovcharenko I."/>
            <person name="Putnam N.H."/>
            <person name="Shu S."/>
            <person name="Taher L."/>
            <person name="Blitz I.L."/>
            <person name="Blumberg B."/>
            <person name="Dichmann D.S."/>
            <person name="Dubchak I."/>
            <person name="Amaya E."/>
            <person name="Detter J.C."/>
            <person name="Fletcher R."/>
            <person name="Gerhard D.S."/>
            <person name="Goodstein D."/>
            <person name="Graves T."/>
            <person name="Grigoriev I.V."/>
            <person name="Grimwood J."/>
            <person name="Kawashima T."/>
            <person name="Lindquist E."/>
            <person name="Lucas S.M."/>
            <person name="Mead P.E."/>
            <person name="Mitros T."/>
            <person name="Ogino H."/>
            <person name="Ohta Y."/>
            <person name="Poliakov A.V."/>
            <person name="Pollet N."/>
            <person name="Robert J."/>
            <person name="Salamov A."/>
            <person name="Sater A.K."/>
            <person name="Schmutz J."/>
            <person name="Terry A."/>
            <person name="Vize P.D."/>
            <person name="Warren W.C."/>
            <person name="Wells D."/>
            <person name="Wills A."/>
            <person name="Wilson R.K."/>
            <person name="Zimmerman L.B."/>
            <person name="Zorn A.M."/>
            <person name="Grainger R."/>
            <person name="Grammer T."/>
            <person name="Khokha M.K."/>
            <person name="Richardson P.M."/>
            <person name="Rokhsar D.S."/>
        </authorList>
    </citation>
    <scope>NUCLEOTIDE SEQUENCE [LARGE SCALE GENOMIC DNA]</scope>
    <source>
        <strain evidence="8">Nigerian</strain>
    </source>
</reference>
<dbReference type="GO" id="GO:0038187">
    <property type="term" value="F:pattern recognition receptor activity"/>
    <property type="evidence" value="ECO:0000318"/>
    <property type="project" value="GO_Central"/>
</dbReference>
<evidence type="ECO:0000256" key="2">
    <source>
        <dbReference type="ARBA" id="ARBA00023157"/>
    </source>
</evidence>
<dbReference type="GO" id="GO:0030246">
    <property type="term" value="F:carbohydrate binding"/>
    <property type="evidence" value="ECO:0000318"/>
    <property type="project" value="GO_Central"/>
</dbReference>
<accession>A0A803J7K6</accession>
<gene>
    <name evidence="11" type="primary">clec4ml</name>
    <name evidence="8 10" type="synonym">LOC116412330</name>
</gene>
<protein>
    <submittedName>
        <fullName evidence="10">Asialoglycoprotein receptor 1-like isoform X1</fullName>
    </submittedName>
    <submittedName>
        <fullName evidence="8">CD209 antigen-like protein E</fullName>
    </submittedName>
</protein>
<dbReference type="SUPFAM" id="SSF56436">
    <property type="entry name" value="C-type lectin-like"/>
    <property type="match status" value="1"/>
</dbReference>
<evidence type="ECO:0000313" key="8">
    <source>
        <dbReference type="Ensembl" id="ENSXETP00000103847"/>
    </source>
</evidence>
<feature type="chain" id="PRO_5044662788" evidence="6">
    <location>
        <begin position="20"/>
        <end position="393"/>
    </location>
</feature>
<keyword evidence="9" id="KW-1185">Reference proteome</keyword>
<dbReference type="Xenbase" id="XB-GENE-29098511">
    <property type="gene designation" value="clec4ml"/>
</dbReference>
<dbReference type="InterPro" id="IPR016187">
    <property type="entry name" value="CTDL_fold"/>
</dbReference>
<evidence type="ECO:0000313" key="10">
    <source>
        <dbReference type="RefSeq" id="XP_031762306.1"/>
    </source>
</evidence>
<evidence type="ECO:0000256" key="6">
    <source>
        <dbReference type="SAM" id="SignalP"/>
    </source>
</evidence>
<feature type="domain" description="C-type lectin" evidence="7">
    <location>
        <begin position="266"/>
        <end position="378"/>
    </location>
</feature>
<dbReference type="PROSITE" id="PS50041">
    <property type="entry name" value="C_TYPE_LECTIN_2"/>
    <property type="match status" value="1"/>
</dbReference>
<dbReference type="CDD" id="cd03590">
    <property type="entry name" value="CLECT_DC-SIGN_like"/>
    <property type="match status" value="1"/>
</dbReference>
<evidence type="ECO:0000256" key="3">
    <source>
        <dbReference type="SAM" id="Coils"/>
    </source>
</evidence>
<dbReference type="KEGG" id="xtr:116412330"/>
<dbReference type="Reactome" id="R-XTR-5621480">
    <property type="pathway name" value="Dectin-2 family"/>
</dbReference>
<name>A0A803J7K6_XENTR</name>
<dbReference type="InterPro" id="IPR001304">
    <property type="entry name" value="C-type_lectin-like"/>
</dbReference>
<dbReference type="GO" id="GO:0009897">
    <property type="term" value="C:external side of plasma membrane"/>
    <property type="evidence" value="ECO:0000318"/>
    <property type="project" value="GO_Central"/>
</dbReference>
<dbReference type="PROSITE" id="PS00615">
    <property type="entry name" value="C_TYPE_LECTIN_1"/>
    <property type="match status" value="1"/>
</dbReference>
<evidence type="ECO:0000313" key="9">
    <source>
        <dbReference type="Proteomes" id="UP000008143"/>
    </source>
</evidence>
<feature type="region of interest" description="Disordered" evidence="4">
    <location>
        <begin position="62"/>
        <end position="91"/>
    </location>
</feature>
<dbReference type="Pfam" id="PF00059">
    <property type="entry name" value="Lectin_C"/>
    <property type="match status" value="1"/>
</dbReference>
<dbReference type="Proteomes" id="UP000008143">
    <property type="component" value="Chromosome 7"/>
</dbReference>
<dbReference type="GeneID" id="116412330"/>
<dbReference type="Reactome" id="R-XTR-8851680">
    <property type="pathway name" value="Butyrophilin (BTN) family interactions"/>
</dbReference>
<dbReference type="Ensembl" id="ENSXETT00000112188">
    <property type="protein sequence ID" value="ENSXETP00000103847"/>
    <property type="gene ID" value="ENSXETG00000047157"/>
</dbReference>
<organism evidence="8">
    <name type="scientific">Xenopus tropicalis</name>
    <name type="common">Western clawed frog</name>
    <name type="synonym">Silurana tropicalis</name>
    <dbReference type="NCBI Taxonomy" id="8364"/>
    <lineage>
        <taxon>Eukaryota</taxon>
        <taxon>Metazoa</taxon>
        <taxon>Chordata</taxon>
        <taxon>Craniata</taxon>
        <taxon>Vertebrata</taxon>
        <taxon>Euteleostomi</taxon>
        <taxon>Amphibia</taxon>
        <taxon>Batrachia</taxon>
        <taxon>Anura</taxon>
        <taxon>Pipoidea</taxon>
        <taxon>Pipidae</taxon>
        <taxon>Xenopodinae</taxon>
        <taxon>Xenopus</taxon>
        <taxon>Silurana</taxon>
    </lineage>
</organism>
<feature type="region of interest" description="Disordered" evidence="4">
    <location>
        <begin position="25"/>
        <end position="46"/>
    </location>
</feature>
<keyword evidence="5" id="KW-0472">Membrane</keyword>
<dbReference type="InterPro" id="IPR018378">
    <property type="entry name" value="C-type_lectin_CS"/>
</dbReference>
<dbReference type="AlphaFoldDB" id="A0A803J7K6"/>
<evidence type="ECO:0000256" key="1">
    <source>
        <dbReference type="ARBA" id="ARBA00022734"/>
    </source>
</evidence>
<keyword evidence="3" id="KW-0175">Coiled coil</keyword>
<evidence type="ECO:0000256" key="4">
    <source>
        <dbReference type="SAM" id="MobiDB-lite"/>
    </source>
</evidence>
<dbReference type="InterPro" id="IPR050111">
    <property type="entry name" value="C-type_lectin/snaclec_domain"/>
</dbReference>
<evidence type="ECO:0000259" key="7">
    <source>
        <dbReference type="PROSITE" id="PS50041"/>
    </source>
</evidence>
<evidence type="ECO:0000256" key="5">
    <source>
        <dbReference type="SAM" id="Phobius"/>
    </source>
</evidence>
<dbReference type="Reactome" id="R-XTR-1236978">
    <property type="pathway name" value="Cross-presentation of soluble exogenous antigens (endosomes)"/>
</dbReference>
<sequence length="393" mass="45739">MSPKWFSCVGLFYWAGTAGCNGTREGISIGSRRERGRERQRPEEMEQNTDMYADLEYISQDRQSPEKPARRHPEMSYELSTISQQREPEVTDDNLACTEQEKVPIYLQWRFIGGMYLFALLLGGVVFSLLAAYLQVHAEMLVTHEELEQMLLKQSLLLKQREKEKANVNSLRDTQLALQKEYHFLQEELFPELRHNQSLLLQKRDRIQGKIQDISIKHRSLQEEYDLLKSHIPISKQSDMVQNCQKTSPESERQVCYFCPPGWKVYGASCYFLHLDSQNWEISLKRCQMQGGHLAVITSLEEQNFLKSMVKNVSWIGLSDRKKEGDWRWADGTPYNSAPKFWQPNQPDNRGNEDCVTLSPGWLWNDDKCRKPYNSVCERNANKVFLQGGILSN</sequence>
<reference evidence="8" key="2">
    <citation type="submission" date="2021-03" db="UniProtKB">
        <authorList>
            <consortium name="Ensembl"/>
        </authorList>
    </citation>
    <scope>IDENTIFICATION</scope>
</reference>
<feature type="coiled-coil region" evidence="3">
    <location>
        <begin position="161"/>
        <end position="224"/>
    </location>
</feature>
<dbReference type="SMART" id="SM00034">
    <property type="entry name" value="CLECT"/>
    <property type="match status" value="1"/>
</dbReference>
<proteinExistence type="predicted"/>
<dbReference type="PANTHER" id="PTHR22803">
    <property type="entry name" value="MANNOSE, PHOSPHOLIPASE, LECTIN RECEPTOR RELATED"/>
    <property type="match status" value="1"/>
</dbReference>